<dbReference type="PROSITE" id="PS50010">
    <property type="entry name" value="DH_2"/>
    <property type="match status" value="1"/>
</dbReference>
<organism evidence="3 4">
    <name type="scientific">Galerina marginata (strain CBS 339.88)</name>
    <dbReference type="NCBI Taxonomy" id="685588"/>
    <lineage>
        <taxon>Eukaryota</taxon>
        <taxon>Fungi</taxon>
        <taxon>Dikarya</taxon>
        <taxon>Basidiomycota</taxon>
        <taxon>Agaricomycotina</taxon>
        <taxon>Agaricomycetes</taxon>
        <taxon>Agaricomycetidae</taxon>
        <taxon>Agaricales</taxon>
        <taxon>Agaricineae</taxon>
        <taxon>Strophariaceae</taxon>
        <taxon>Galerina</taxon>
    </lineage>
</organism>
<gene>
    <name evidence="3" type="ORF">GALMADRAFT_218642</name>
</gene>
<feature type="compositionally biased region" description="Polar residues" evidence="1">
    <location>
        <begin position="28"/>
        <end position="37"/>
    </location>
</feature>
<proteinExistence type="predicted"/>
<evidence type="ECO:0000313" key="4">
    <source>
        <dbReference type="Proteomes" id="UP000027222"/>
    </source>
</evidence>
<feature type="domain" description="DH" evidence="2">
    <location>
        <begin position="228"/>
        <end position="420"/>
    </location>
</feature>
<feature type="region of interest" description="Disordered" evidence="1">
    <location>
        <begin position="26"/>
        <end position="49"/>
    </location>
</feature>
<name>A0A067TQV4_GALM3</name>
<dbReference type="InterPro" id="IPR035899">
    <property type="entry name" value="DBL_dom_sf"/>
</dbReference>
<dbReference type="AlphaFoldDB" id="A0A067TQV4"/>
<dbReference type="OrthoDB" id="660555at2759"/>
<feature type="region of interest" description="Disordered" evidence="1">
    <location>
        <begin position="68"/>
        <end position="129"/>
    </location>
</feature>
<accession>A0A067TQV4</accession>
<evidence type="ECO:0000313" key="3">
    <source>
        <dbReference type="EMBL" id="KDR85546.1"/>
    </source>
</evidence>
<dbReference type="Pfam" id="PF00621">
    <property type="entry name" value="RhoGEF"/>
    <property type="match status" value="1"/>
</dbReference>
<dbReference type="EMBL" id="KL142367">
    <property type="protein sequence ID" value="KDR85546.1"/>
    <property type="molecule type" value="Genomic_DNA"/>
</dbReference>
<keyword evidence="4" id="KW-1185">Reference proteome</keyword>
<dbReference type="GO" id="GO:0005085">
    <property type="term" value="F:guanyl-nucleotide exchange factor activity"/>
    <property type="evidence" value="ECO:0007669"/>
    <property type="project" value="InterPro"/>
</dbReference>
<dbReference type="InterPro" id="IPR000219">
    <property type="entry name" value="DH_dom"/>
</dbReference>
<dbReference type="STRING" id="685588.A0A067TQV4"/>
<evidence type="ECO:0000256" key="1">
    <source>
        <dbReference type="SAM" id="MobiDB-lite"/>
    </source>
</evidence>
<protein>
    <recommendedName>
        <fullName evidence="2">DH domain-containing protein</fullName>
    </recommendedName>
</protein>
<evidence type="ECO:0000259" key="2">
    <source>
        <dbReference type="PROSITE" id="PS50010"/>
    </source>
</evidence>
<sequence>MPNSSLAYSAFSDISDGKPQVKIIKSKSFLSPKNPNSYGPRPKPVSGSIDTDALVSLAWTGEAISPLKSSDAMLPSSDGSSSPSDIATSPLSSSRTSSFLNNKSTAQSQPQAESSASDPLLDKRRSVLRKQKSSDMLRTITRPWTLAMVITDDGITDEKLVDDLEDMRIKDNAPNSLIPDPYPLSLGLPPGYHTQLYDSFNEYPLESGEIVQEYSISSINSSWSAARQALLLCRELVRTERRYLTSLRALITNGTSTPPPPSMLSYLPGLITASDALLNLMEQNPSVQGVSHAFMTCKDKLSASFLSWCGVVGQFFDSEEKGKNKGDSEESRLRATSLRNLSADSGLSITVVSEPNKIRRNSKARPTVRDLAILPTQRIVRYVLLFKELHSLTPPTLSSFAIVENAVQVAVSIAQMSDKAQAHLAFEQPSLNLATTSIVLTPS</sequence>
<dbReference type="Gene3D" id="1.20.900.10">
    <property type="entry name" value="Dbl homology (DH) domain"/>
    <property type="match status" value="1"/>
</dbReference>
<dbReference type="SUPFAM" id="SSF48065">
    <property type="entry name" value="DBL homology domain (DH-domain)"/>
    <property type="match status" value="1"/>
</dbReference>
<dbReference type="HOGENOM" id="CLU_618265_0_0_1"/>
<feature type="compositionally biased region" description="Low complexity" evidence="1">
    <location>
        <begin position="69"/>
        <end position="117"/>
    </location>
</feature>
<dbReference type="Proteomes" id="UP000027222">
    <property type="component" value="Unassembled WGS sequence"/>
</dbReference>
<reference evidence="4" key="1">
    <citation type="journal article" date="2014" name="Proc. Natl. Acad. Sci. U.S.A.">
        <title>Extensive sampling of basidiomycete genomes demonstrates inadequacy of the white-rot/brown-rot paradigm for wood decay fungi.</title>
        <authorList>
            <person name="Riley R."/>
            <person name="Salamov A.A."/>
            <person name="Brown D.W."/>
            <person name="Nagy L.G."/>
            <person name="Floudas D."/>
            <person name="Held B.W."/>
            <person name="Levasseur A."/>
            <person name="Lombard V."/>
            <person name="Morin E."/>
            <person name="Otillar R."/>
            <person name="Lindquist E.A."/>
            <person name="Sun H."/>
            <person name="LaButti K.M."/>
            <person name="Schmutz J."/>
            <person name="Jabbour D."/>
            <person name="Luo H."/>
            <person name="Baker S.E."/>
            <person name="Pisabarro A.G."/>
            <person name="Walton J.D."/>
            <person name="Blanchette R.A."/>
            <person name="Henrissat B."/>
            <person name="Martin F."/>
            <person name="Cullen D."/>
            <person name="Hibbett D.S."/>
            <person name="Grigoriev I.V."/>
        </authorList>
    </citation>
    <scope>NUCLEOTIDE SEQUENCE [LARGE SCALE GENOMIC DNA]</scope>
    <source>
        <strain evidence="4">CBS 339.88</strain>
    </source>
</reference>